<dbReference type="InterPro" id="IPR025638">
    <property type="entry name" value="DUF4336"/>
</dbReference>
<dbReference type="PANTHER" id="PTHR33835:SF2">
    <property type="entry name" value="LYSINE-TRNA LIGASE"/>
    <property type="match status" value="1"/>
</dbReference>
<evidence type="ECO:0000313" key="1">
    <source>
        <dbReference type="EMBL" id="KAK9836203.1"/>
    </source>
</evidence>
<comment type="caution">
    <text evidence="1">The sequence shown here is derived from an EMBL/GenBank/DDBJ whole genome shotgun (WGS) entry which is preliminary data.</text>
</comment>
<dbReference type="Pfam" id="PF14234">
    <property type="entry name" value="DUF4336"/>
    <property type="match status" value="2"/>
</dbReference>
<proteinExistence type="predicted"/>
<dbReference type="Proteomes" id="UP001445335">
    <property type="component" value="Unassembled WGS sequence"/>
</dbReference>
<keyword evidence="2" id="KW-1185">Reference proteome</keyword>
<dbReference type="EMBL" id="JALJOU010000026">
    <property type="protein sequence ID" value="KAK9836203.1"/>
    <property type="molecule type" value="Genomic_DNA"/>
</dbReference>
<gene>
    <name evidence="1" type="ORF">WJX81_008501</name>
</gene>
<reference evidence="1 2" key="1">
    <citation type="journal article" date="2024" name="Nat. Commun.">
        <title>Phylogenomics reveals the evolutionary origins of lichenization in chlorophyte algae.</title>
        <authorList>
            <person name="Puginier C."/>
            <person name="Libourel C."/>
            <person name="Otte J."/>
            <person name="Skaloud P."/>
            <person name="Haon M."/>
            <person name="Grisel S."/>
            <person name="Petersen M."/>
            <person name="Berrin J.G."/>
            <person name="Delaux P.M."/>
            <person name="Dal Grande F."/>
            <person name="Keller J."/>
        </authorList>
    </citation>
    <scope>NUCLEOTIDE SEQUENCE [LARGE SCALE GENOMIC DNA]</scope>
    <source>
        <strain evidence="1 2">SAG 245.80</strain>
    </source>
</reference>
<evidence type="ECO:0000313" key="2">
    <source>
        <dbReference type="Proteomes" id="UP001445335"/>
    </source>
</evidence>
<dbReference type="AlphaFoldDB" id="A0AAW1RRQ8"/>
<name>A0AAW1RRQ8_9CHLO</name>
<dbReference type="PANTHER" id="PTHR33835">
    <property type="entry name" value="YALI0C07656P"/>
    <property type="match status" value="1"/>
</dbReference>
<sequence>MPTRGGRSPTQLGETVRTLVSESSSEDGRVQSGATLHGTRGQGAGRFYLNVTGFPFPLGPLFARQTVRYEVVPGSIWTFEQEQSLAGINVSTTVRMTVVKLKSGGLWIHAPIAPTRECVELLEALGAPVEHIVLTTHAYEHKIFVPPFQRRYGAAQVWVVPRQWSWPVDLHLPLLGIFRARILAMSSKSGQDVPWADEIEFENFSESIGIAPYSEGAFYHKASKTLMVTDAVVYLPEKPPEVINRAKLLRAGKDNAFVRLVYGKEPANIPATEEEQEIIGWHRMALLVLYFAPEKLRVPSNFDAVSERLLVSPVIQALVFSKVPGPSRAWVDRITERFPFERVVSGHFASPIPASPKDFRVAFEFAYAMRELPQSEEEARALPQPRFQSWFGRLPALPEQAKRGLREADLGALQTLDALLRATGGVFRYPNNRE</sequence>
<accession>A0AAW1RRQ8</accession>
<protein>
    <recommendedName>
        <fullName evidence="3">Metallo-beta-lactamase domain-containing protein</fullName>
    </recommendedName>
</protein>
<organism evidence="1 2">
    <name type="scientific">Elliptochloris bilobata</name>
    <dbReference type="NCBI Taxonomy" id="381761"/>
    <lineage>
        <taxon>Eukaryota</taxon>
        <taxon>Viridiplantae</taxon>
        <taxon>Chlorophyta</taxon>
        <taxon>core chlorophytes</taxon>
        <taxon>Trebouxiophyceae</taxon>
        <taxon>Trebouxiophyceae incertae sedis</taxon>
        <taxon>Elliptochloris clade</taxon>
        <taxon>Elliptochloris</taxon>
    </lineage>
</organism>
<evidence type="ECO:0008006" key="3">
    <source>
        <dbReference type="Google" id="ProtNLM"/>
    </source>
</evidence>